<organism evidence="2 3">
    <name type="scientific">Rhodococcus oxybenzonivorans</name>
    <dbReference type="NCBI Taxonomy" id="1990687"/>
    <lineage>
        <taxon>Bacteria</taxon>
        <taxon>Bacillati</taxon>
        <taxon>Actinomycetota</taxon>
        <taxon>Actinomycetes</taxon>
        <taxon>Mycobacteriales</taxon>
        <taxon>Nocardiaceae</taxon>
        <taxon>Rhodococcus</taxon>
    </lineage>
</organism>
<geneLocation type="plasmid" evidence="3">
    <name>prb98</name>
</geneLocation>
<dbReference type="RefSeq" id="WP_109335826.1">
    <property type="nucleotide sequence ID" value="NZ_CP021355.1"/>
</dbReference>
<dbReference type="AlphaFoldDB" id="A0A2S2C637"/>
<gene>
    <name evidence="2" type="ORF">CBI38_33575</name>
</gene>
<keyword evidence="2" id="KW-0614">Plasmid</keyword>
<dbReference type="OrthoDB" id="3540322at2"/>
<dbReference type="Pfam" id="PF25991">
    <property type="entry name" value="KhtT_N"/>
    <property type="match status" value="1"/>
</dbReference>
<dbReference type="KEGG" id="roz:CBI38_33575"/>
<dbReference type="EMBL" id="CP021355">
    <property type="protein sequence ID" value="AWK76367.1"/>
    <property type="molecule type" value="Genomic_DNA"/>
</dbReference>
<name>A0A2S2C637_9NOCA</name>
<accession>A0A2S2C637</accession>
<feature type="domain" description="Potassium/proton antiporter subunit KhtT-like N-terminal" evidence="1">
    <location>
        <begin position="1"/>
        <end position="69"/>
    </location>
</feature>
<proteinExistence type="predicted"/>
<sequence length="92" mass="10260">MHIDLSTVPGEGVLHHCRTRDGSRFCLIVRPDGARQIVIYHPDTHDTPLQTITLEPDEADQAAELLHSTSIQDRLADVERRLDQLSGKRGPA</sequence>
<evidence type="ECO:0000313" key="2">
    <source>
        <dbReference type="EMBL" id="AWK76367.1"/>
    </source>
</evidence>
<dbReference type="InterPro" id="IPR058776">
    <property type="entry name" value="KhtT-like_N"/>
</dbReference>
<evidence type="ECO:0000313" key="3">
    <source>
        <dbReference type="Proteomes" id="UP000245711"/>
    </source>
</evidence>
<keyword evidence="3" id="KW-1185">Reference proteome</keyword>
<reference evidence="2 3" key="1">
    <citation type="submission" date="2017-05" db="EMBL/GenBank/DDBJ databases">
        <title>Isolation of Rhodococcus sp. S2-17 biodegrading of BP-3.</title>
        <authorList>
            <person name="Lee Y."/>
            <person name="Kim K.H."/>
            <person name="Chun B.H."/>
            <person name="Jung H.S."/>
            <person name="Jeon C.O."/>
        </authorList>
    </citation>
    <scope>NUCLEOTIDE SEQUENCE [LARGE SCALE GENOMIC DNA]</scope>
    <source>
        <strain evidence="2 3">S2-17</strain>
        <plasmid evidence="3">prb98</plasmid>
    </source>
</reference>
<evidence type="ECO:0000259" key="1">
    <source>
        <dbReference type="Pfam" id="PF25991"/>
    </source>
</evidence>
<dbReference type="Proteomes" id="UP000245711">
    <property type="component" value="Plasmid pRB98"/>
</dbReference>
<protein>
    <recommendedName>
        <fullName evidence="1">Potassium/proton antiporter subunit KhtT-like N-terminal domain-containing protein</fullName>
    </recommendedName>
</protein>